<keyword evidence="5" id="KW-0808">Transferase</keyword>
<dbReference type="Pfam" id="PF00581">
    <property type="entry name" value="Rhodanese"/>
    <property type="match status" value="2"/>
</dbReference>
<dbReference type="GO" id="GO:0004792">
    <property type="term" value="F:thiosulfate-cyanide sulfurtransferase activity"/>
    <property type="evidence" value="ECO:0007669"/>
    <property type="project" value="UniProtKB-EC"/>
</dbReference>
<dbReference type="EC" id="2.8.1.1" evidence="1"/>
<protein>
    <recommendedName>
        <fullName evidence="1">thiosulfate sulfurtransferase</fullName>
        <ecNumber evidence="1">2.8.1.1</ecNumber>
    </recommendedName>
</protein>
<dbReference type="AlphaFoldDB" id="A0A1G8IF25"/>
<organism evidence="5 6">
    <name type="scientific">Halanaerobium congolense</name>
    <dbReference type="NCBI Taxonomy" id="54121"/>
    <lineage>
        <taxon>Bacteria</taxon>
        <taxon>Bacillati</taxon>
        <taxon>Bacillota</taxon>
        <taxon>Clostridia</taxon>
        <taxon>Halanaerobiales</taxon>
        <taxon>Halanaerobiaceae</taxon>
        <taxon>Halanaerobium</taxon>
    </lineage>
</organism>
<evidence type="ECO:0000313" key="5">
    <source>
        <dbReference type="EMBL" id="SDI17397.1"/>
    </source>
</evidence>
<evidence type="ECO:0000256" key="1">
    <source>
        <dbReference type="ARBA" id="ARBA00012245"/>
    </source>
</evidence>
<dbReference type="InterPro" id="IPR001307">
    <property type="entry name" value="Thiosulphate_STrfase_CS"/>
</dbReference>
<dbReference type="PROSITE" id="PS50206">
    <property type="entry name" value="RHODANESE_3"/>
    <property type="match status" value="2"/>
</dbReference>
<comment type="catalytic activity">
    <reaction evidence="3">
        <text>thiosulfate + hydrogen cyanide = thiocyanate + sulfite + 2 H(+)</text>
        <dbReference type="Rhea" id="RHEA:16881"/>
        <dbReference type="ChEBI" id="CHEBI:15378"/>
        <dbReference type="ChEBI" id="CHEBI:17359"/>
        <dbReference type="ChEBI" id="CHEBI:18022"/>
        <dbReference type="ChEBI" id="CHEBI:18407"/>
        <dbReference type="ChEBI" id="CHEBI:33542"/>
        <dbReference type="EC" id="2.8.1.1"/>
    </reaction>
</comment>
<gene>
    <name evidence="5" type="ORF">SAMN04515654_102161</name>
</gene>
<name>A0A1G8IF25_9FIRM</name>
<dbReference type="InterPro" id="IPR036873">
    <property type="entry name" value="Rhodanese-like_dom_sf"/>
</dbReference>
<evidence type="ECO:0000256" key="3">
    <source>
        <dbReference type="ARBA" id="ARBA00047549"/>
    </source>
</evidence>
<dbReference type="SUPFAM" id="SSF52821">
    <property type="entry name" value="Rhodanese/Cell cycle control phosphatase"/>
    <property type="match status" value="2"/>
</dbReference>
<feature type="domain" description="Rhodanese" evidence="4">
    <location>
        <begin position="19"/>
        <end position="135"/>
    </location>
</feature>
<evidence type="ECO:0000313" key="6">
    <source>
        <dbReference type="Proteomes" id="UP000198945"/>
    </source>
</evidence>
<feature type="domain" description="Rhodanese" evidence="4">
    <location>
        <begin position="165"/>
        <end position="279"/>
    </location>
</feature>
<evidence type="ECO:0000256" key="2">
    <source>
        <dbReference type="ARBA" id="ARBA00022737"/>
    </source>
</evidence>
<dbReference type="InterPro" id="IPR051126">
    <property type="entry name" value="Thiosulfate_sulfurtransferase"/>
</dbReference>
<sequence length="283" mass="31817">MKSEDLKFVSTAWAAEHLTDDDLIIIDSQADSHDYIIEHLPGAFYFNENLFRLSADGIPTSFIAEKAVESHLENIGYTADKKILIYGGTGKATNESSINASFMTAYSLYRVGVKNIYILDGGLNKWRQENRRVEKEYPTASKGSFKAELRQDLLVDMDYIKGILADQNKILVDVRAKGAYLAKGGPWERAGHIPGAINILLDEILADANPFKLKPQAEIEALIDRYGLDNKEEIIIYCGTSHNAVVLFLVFKFLLNLDNIRFFEGGYTEWSIDPENPIEKEAN</sequence>
<dbReference type="Proteomes" id="UP000198945">
    <property type="component" value="Unassembled WGS sequence"/>
</dbReference>
<accession>A0A1G8IF25</accession>
<reference evidence="5 6" key="1">
    <citation type="submission" date="2016-10" db="EMBL/GenBank/DDBJ databases">
        <authorList>
            <person name="de Groot N.N."/>
        </authorList>
    </citation>
    <scope>NUCLEOTIDE SEQUENCE [LARGE SCALE GENOMIC DNA]</scope>
    <source>
        <strain evidence="5 6">WG7</strain>
    </source>
</reference>
<dbReference type="RefSeq" id="WP_166635220.1">
    <property type="nucleotide sequence ID" value="NZ_FNEH01000002.1"/>
</dbReference>
<evidence type="ECO:0000259" key="4">
    <source>
        <dbReference type="PROSITE" id="PS50206"/>
    </source>
</evidence>
<dbReference type="PROSITE" id="PS00380">
    <property type="entry name" value="RHODANESE_1"/>
    <property type="match status" value="1"/>
</dbReference>
<dbReference type="Gene3D" id="3.40.250.10">
    <property type="entry name" value="Rhodanese-like domain"/>
    <property type="match status" value="2"/>
</dbReference>
<dbReference type="PANTHER" id="PTHR43855">
    <property type="entry name" value="THIOSULFATE SULFURTRANSFERASE"/>
    <property type="match status" value="1"/>
</dbReference>
<dbReference type="EMBL" id="FNEH01000002">
    <property type="protein sequence ID" value="SDI17397.1"/>
    <property type="molecule type" value="Genomic_DNA"/>
</dbReference>
<keyword evidence="2" id="KW-0677">Repeat</keyword>
<dbReference type="InterPro" id="IPR001763">
    <property type="entry name" value="Rhodanese-like_dom"/>
</dbReference>
<dbReference type="SMART" id="SM00450">
    <property type="entry name" value="RHOD"/>
    <property type="match status" value="2"/>
</dbReference>
<dbReference type="PANTHER" id="PTHR43855:SF1">
    <property type="entry name" value="THIOSULFATE SULFURTRANSFERASE"/>
    <property type="match status" value="1"/>
</dbReference>
<proteinExistence type="predicted"/>